<dbReference type="EMBL" id="CVRI01000070">
    <property type="protein sequence ID" value="CRL07294.1"/>
    <property type="molecule type" value="Genomic_DNA"/>
</dbReference>
<proteinExistence type="predicted"/>
<gene>
    <name evidence="1" type="ORF">CLUMA_CG020273</name>
</gene>
<reference evidence="1 2" key="1">
    <citation type="submission" date="2015-04" db="EMBL/GenBank/DDBJ databases">
        <authorList>
            <person name="Syromyatnikov M.Y."/>
            <person name="Popov V.N."/>
        </authorList>
    </citation>
    <scope>NUCLEOTIDE SEQUENCE [LARGE SCALE GENOMIC DNA]</scope>
</reference>
<protein>
    <submittedName>
        <fullName evidence="1">CLUMA_CG020273, isoform A</fullName>
    </submittedName>
</protein>
<name>A0A1J1J748_9DIPT</name>
<sequence length="91" mass="10907">MGQKKLAFPAKKSNALFRALKRNIPTIKYNDKFLPHPYRQFPMFMKDCERGLKCQEWSNFENPSVCLKPSFKLKMKKEKQFMLPSRNKKHL</sequence>
<evidence type="ECO:0000313" key="2">
    <source>
        <dbReference type="Proteomes" id="UP000183832"/>
    </source>
</evidence>
<dbReference type="Proteomes" id="UP000183832">
    <property type="component" value="Unassembled WGS sequence"/>
</dbReference>
<evidence type="ECO:0000313" key="1">
    <source>
        <dbReference type="EMBL" id="CRL07294.1"/>
    </source>
</evidence>
<keyword evidence="2" id="KW-1185">Reference proteome</keyword>
<dbReference type="AlphaFoldDB" id="A0A1J1J748"/>
<organism evidence="1 2">
    <name type="scientific">Clunio marinus</name>
    <dbReference type="NCBI Taxonomy" id="568069"/>
    <lineage>
        <taxon>Eukaryota</taxon>
        <taxon>Metazoa</taxon>
        <taxon>Ecdysozoa</taxon>
        <taxon>Arthropoda</taxon>
        <taxon>Hexapoda</taxon>
        <taxon>Insecta</taxon>
        <taxon>Pterygota</taxon>
        <taxon>Neoptera</taxon>
        <taxon>Endopterygota</taxon>
        <taxon>Diptera</taxon>
        <taxon>Nematocera</taxon>
        <taxon>Chironomoidea</taxon>
        <taxon>Chironomidae</taxon>
        <taxon>Clunio</taxon>
    </lineage>
</organism>
<accession>A0A1J1J748</accession>